<sequence length="158" mass="18270">MHIWLLTHSEELKKANGTGQLVHAHLPTLASVIVWQRATPSETLQNLPLDNTLLIYPSAIEKASDAFSPELDAHNAKHFIILDGTWQQARKIYNRSPYLHRFKTYEIRGENSQYLRRRNQQKSGLCTAESAIHLLRKQKRILEATQLEEAFLAFNIER</sequence>
<keyword evidence="8" id="KW-1185">Reference proteome</keyword>
<accession>A0A0K6IJ31</accession>
<dbReference type="Proteomes" id="UP000182769">
    <property type="component" value="Unassembled WGS sequence"/>
</dbReference>
<dbReference type="InterPro" id="IPR039262">
    <property type="entry name" value="DTWD2/TAPT"/>
</dbReference>
<dbReference type="EC" id="2.5.1.25" evidence="1"/>
<evidence type="ECO:0000256" key="1">
    <source>
        <dbReference type="ARBA" id="ARBA00012386"/>
    </source>
</evidence>
<reference evidence="8" key="1">
    <citation type="submission" date="2015-08" db="EMBL/GenBank/DDBJ databases">
        <authorList>
            <person name="Varghese N."/>
        </authorList>
    </citation>
    <scope>NUCLEOTIDE SEQUENCE [LARGE SCALE GENOMIC DNA]</scope>
    <source>
        <strain evidence="8">JCM 18476</strain>
    </source>
</reference>
<keyword evidence="3" id="KW-0949">S-adenosyl-L-methionine</keyword>
<dbReference type="STRING" id="1137284.GCA_001418205_00920"/>
<proteinExistence type="inferred from homology"/>
<keyword evidence="2" id="KW-0808">Transferase</keyword>
<organism evidence="7 8">
    <name type="scientific">Marinomonas fungiae</name>
    <dbReference type="NCBI Taxonomy" id="1137284"/>
    <lineage>
        <taxon>Bacteria</taxon>
        <taxon>Pseudomonadati</taxon>
        <taxon>Pseudomonadota</taxon>
        <taxon>Gammaproteobacteria</taxon>
        <taxon>Oceanospirillales</taxon>
        <taxon>Oceanospirillaceae</taxon>
        <taxon>Marinomonas</taxon>
    </lineage>
</organism>
<evidence type="ECO:0000313" key="7">
    <source>
        <dbReference type="EMBL" id="CUB03076.1"/>
    </source>
</evidence>
<evidence type="ECO:0000259" key="6">
    <source>
        <dbReference type="SMART" id="SM01144"/>
    </source>
</evidence>
<dbReference type="PANTHER" id="PTHR21392">
    <property type="entry name" value="TRNA-URIDINE AMINOCARBOXYPROPYLTRANSFERASE 2"/>
    <property type="match status" value="1"/>
</dbReference>
<dbReference type="SMART" id="SM01144">
    <property type="entry name" value="DTW"/>
    <property type="match status" value="1"/>
</dbReference>
<dbReference type="PANTHER" id="PTHR21392:SF0">
    <property type="entry name" value="TRNA-URIDINE AMINOCARBOXYPROPYLTRANSFERASE 2"/>
    <property type="match status" value="1"/>
</dbReference>
<evidence type="ECO:0000256" key="5">
    <source>
        <dbReference type="ARBA" id="ARBA00034489"/>
    </source>
</evidence>
<evidence type="ECO:0000256" key="4">
    <source>
        <dbReference type="ARBA" id="ARBA00022694"/>
    </source>
</evidence>
<feature type="domain" description="DTW" evidence="6">
    <location>
        <begin position="1"/>
        <end position="146"/>
    </location>
</feature>
<dbReference type="EMBL" id="CYHG01000002">
    <property type="protein sequence ID" value="CUB03076.1"/>
    <property type="molecule type" value="Genomic_DNA"/>
</dbReference>
<evidence type="ECO:0000313" key="8">
    <source>
        <dbReference type="Proteomes" id="UP000182769"/>
    </source>
</evidence>
<gene>
    <name evidence="7" type="ORF">Ga0061065_102416</name>
</gene>
<dbReference type="AlphaFoldDB" id="A0A0K6IJ31"/>
<dbReference type="InterPro" id="IPR005636">
    <property type="entry name" value="DTW"/>
</dbReference>
<evidence type="ECO:0000256" key="3">
    <source>
        <dbReference type="ARBA" id="ARBA00022691"/>
    </source>
</evidence>
<evidence type="ECO:0000256" key="2">
    <source>
        <dbReference type="ARBA" id="ARBA00022679"/>
    </source>
</evidence>
<protein>
    <recommendedName>
        <fullName evidence="1">tRNA-uridine aminocarboxypropyltransferase</fullName>
        <ecNumber evidence="1">2.5.1.25</ecNumber>
    </recommendedName>
</protein>
<dbReference type="GO" id="GO:0008033">
    <property type="term" value="P:tRNA processing"/>
    <property type="evidence" value="ECO:0007669"/>
    <property type="project" value="UniProtKB-KW"/>
</dbReference>
<dbReference type="GO" id="GO:0016432">
    <property type="term" value="F:tRNA-uridine aminocarboxypropyltransferase activity"/>
    <property type="evidence" value="ECO:0007669"/>
    <property type="project" value="UniProtKB-EC"/>
</dbReference>
<keyword evidence="4" id="KW-0819">tRNA processing</keyword>
<dbReference type="Pfam" id="PF03942">
    <property type="entry name" value="DTW"/>
    <property type="match status" value="1"/>
</dbReference>
<dbReference type="RefSeq" id="WP_055462035.1">
    <property type="nucleotide sequence ID" value="NZ_CYHG01000002.1"/>
</dbReference>
<dbReference type="OrthoDB" id="370626at2"/>
<comment type="similarity">
    <text evidence="5">Belongs to the TDD superfamily. DTWD2 family.</text>
</comment>
<name>A0A0K6IJ31_9GAMM</name>